<reference evidence="2" key="1">
    <citation type="submission" date="2021-01" db="EMBL/GenBank/DDBJ databases">
        <title>Whole genome shotgun sequence of Planobispora takensis NBRC 109077.</title>
        <authorList>
            <person name="Komaki H."/>
            <person name="Tamura T."/>
        </authorList>
    </citation>
    <scope>NUCLEOTIDE SEQUENCE</scope>
    <source>
        <strain evidence="2">NBRC 109077</strain>
    </source>
</reference>
<evidence type="ECO:0000313" key="3">
    <source>
        <dbReference type="Proteomes" id="UP000634476"/>
    </source>
</evidence>
<keyword evidence="3" id="KW-1185">Reference proteome</keyword>
<evidence type="ECO:0000313" key="2">
    <source>
        <dbReference type="EMBL" id="GIH99946.1"/>
    </source>
</evidence>
<feature type="signal peptide" evidence="1">
    <location>
        <begin position="1"/>
        <end position="20"/>
    </location>
</feature>
<protein>
    <recommendedName>
        <fullName evidence="4">Secreted protein</fullName>
    </recommendedName>
</protein>
<keyword evidence="1" id="KW-0732">Signal</keyword>
<dbReference type="RefSeq" id="WP_203874384.1">
    <property type="nucleotide sequence ID" value="NZ_BOOK01000013.1"/>
</dbReference>
<dbReference type="Proteomes" id="UP000634476">
    <property type="component" value="Unassembled WGS sequence"/>
</dbReference>
<dbReference type="EMBL" id="BOOK01000013">
    <property type="protein sequence ID" value="GIH99946.1"/>
    <property type="molecule type" value="Genomic_DNA"/>
</dbReference>
<evidence type="ECO:0008006" key="4">
    <source>
        <dbReference type="Google" id="ProtNLM"/>
    </source>
</evidence>
<feature type="chain" id="PRO_5038929688" description="Secreted protein" evidence="1">
    <location>
        <begin position="21"/>
        <end position="169"/>
    </location>
</feature>
<accession>A0A8J3WUI1</accession>
<gene>
    <name evidence="2" type="ORF">Pta02_19550</name>
</gene>
<name>A0A8J3WUI1_9ACTN</name>
<evidence type="ECO:0000256" key="1">
    <source>
        <dbReference type="SAM" id="SignalP"/>
    </source>
</evidence>
<proteinExistence type="predicted"/>
<organism evidence="2 3">
    <name type="scientific">Planobispora takensis</name>
    <dbReference type="NCBI Taxonomy" id="1367882"/>
    <lineage>
        <taxon>Bacteria</taxon>
        <taxon>Bacillati</taxon>
        <taxon>Actinomycetota</taxon>
        <taxon>Actinomycetes</taxon>
        <taxon>Streptosporangiales</taxon>
        <taxon>Streptosporangiaceae</taxon>
        <taxon>Planobispora</taxon>
    </lineage>
</organism>
<dbReference type="AlphaFoldDB" id="A0A8J3WUI1"/>
<comment type="caution">
    <text evidence="2">The sequence shown here is derived from an EMBL/GenBank/DDBJ whole genome shotgun (WGS) entry which is preliminary data.</text>
</comment>
<sequence length="169" mass="18610">MMRRLATALAAATLSASALAVVVPAQAASAAVAEPRHDETTRIAGFHADPNPVRKHHRISLKGQLQVEQECSPSERGKAEDYATSHVPCDERTRRDWTGEAAGQKIVVLFRAAGRHKWHYVDTIGTGRDGRFYTEVPAYTTGTFRVIFEGARGLAPAEARDWVKVYGRR</sequence>